<evidence type="ECO:0000259" key="8">
    <source>
        <dbReference type="PROSITE" id="PS50928"/>
    </source>
</evidence>
<dbReference type="GO" id="GO:0005886">
    <property type="term" value="C:plasma membrane"/>
    <property type="evidence" value="ECO:0007669"/>
    <property type="project" value="UniProtKB-SubCell"/>
</dbReference>
<evidence type="ECO:0000256" key="5">
    <source>
        <dbReference type="ARBA" id="ARBA00022989"/>
    </source>
</evidence>
<dbReference type="Gene3D" id="1.10.3720.10">
    <property type="entry name" value="MetI-like"/>
    <property type="match status" value="1"/>
</dbReference>
<dbReference type="RefSeq" id="WP_144303132.1">
    <property type="nucleotide sequence ID" value="NZ_QMIE01000008.1"/>
</dbReference>
<keyword evidence="3" id="KW-1003">Cell membrane</keyword>
<dbReference type="PANTHER" id="PTHR43163:SF2">
    <property type="entry name" value="ABC TRANSPORTER PERMEASE PROTEIN"/>
    <property type="match status" value="1"/>
</dbReference>
<evidence type="ECO:0000256" key="2">
    <source>
        <dbReference type="ARBA" id="ARBA00022448"/>
    </source>
</evidence>
<dbReference type="InterPro" id="IPR035906">
    <property type="entry name" value="MetI-like_sf"/>
</dbReference>
<dbReference type="Proteomes" id="UP000448292">
    <property type="component" value="Unassembled WGS sequence"/>
</dbReference>
<dbReference type="PANTHER" id="PTHR43163">
    <property type="entry name" value="DIPEPTIDE TRANSPORT SYSTEM PERMEASE PROTEIN DPPB-RELATED"/>
    <property type="match status" value="1"/>
</dbReference>
<feature type="domain" description="ABC transmembrane type-1" evidence="8">
    <location>
        <begin position="94"/>
        <end position="312"/>
    </location>
</feature>
<dbReference type="PROSITE" id="PS50928">
    <property type="entry name" value="ABC_TM1"/>
    <property type="match status" value="1"/>
</dbReference>
<organism evidence="9 10">
    <name type="scientific">Oceanidesulfovibrio indonesiensis</name>
    <dbReference type="NCBI Taxonomy" id="54767"/>
    <lineage>
        <taxon>Bacteria</taxon>
        <taxon>Pseudomonadati</taxon>
        <taxon>Thermodesulfobacteriota</taxon>
        <taxon>Desulfovibrionia</taxon>
        <taxon>Desulfovibrionales</taxon>
        <taxon>Desulfovibrionaceae</taxon>
        <taxon>Oceanidesulfovibrio</taxon>
    </lineage>
</organism>
<reference evidence="9 10" key="1">
    <citation type="submission" date="2018-06" db="EMBL/GenBank/DDBJ databases">
        <title>Complete genome of Desulfovibrio indonesiensis P37SLT.</title>
        <authorList>
            <person name="Crispim J.S."/>
            <person name="Vidigal P.M.P."/>
            <person name="Silva L.C.F."/>
            <person name="Laguardia C.N."/>
            <person name="Araujo L.C."/>
            <person name="Dias R.S."/>
            <person name="Sousa M.P."/>
            <person name="Paula S.O."/>
            <person name="Silva C."/>
        </authorList>
    </citation>
    <scope>NUCLEOTIDE SEQUENCE [LARGE SCALE GENOMIC DNA]</scope>
    <source>
        <strain evidence="9 10">P37SLT</strain>
    </source>
</reference>
<keyword evidence="5 7" id="KW-1133">Transmembrane helix</keyword>
<dbReference type="CDD" id="cd06261">
    <property type="entry name" value="TM_PBP2"/>
    <property type="match status" value="1"/>
</dbReference>
<accession>A0A7M3MEE2</accession>
<dbReference type="SUPFAM" id="SSF161098">
    <property type="entry name" value="MetI-like"/>
    <property type="match status" value="1"/>
</dbReference>
<keyword evidence="10" id="KW-1185">Reference proteome</keyword>
<proteinExistence type="inferred from homology"/>
<sequence length="325" mass="36199">MFAFAVRRILQALMVMVVISLIGFSIKFAIGDPVRDLVGVSVSVEEREALRDELGLNDPFLVQWVRFIGNAAQGDVGQSFFFKRPAMDVIISKAPATLELVLVSSIIVVVFSVPIGIFCAVRPNHWLARIFMTLSIVGVSIPVFLTAILLIYVFAVELQWLPSYGRGETRLLFGFWESGLVTKDGLLHIILPSIALSSIMLPLFIRLIRAEMKEVLETEYIKFARAKGLSPRRVLYLHAFKNTLLPVITVGGVQLGIMIAFTILTETVFQWQGMGFMFLEAVERSDTSLLVAYLVFVGVIFVIVNTVVDLIYGLVNPMVRISGRK</sequence>
<feature type="transmembrane region" description="Helical" evidence="7">
    <location>
        <begin position="133"/>
        <end position="155"/>
    </location>
</feature>
<name>A0A7M3MEE2_9BACT</name>
<evidence type="ECO:0000256" key="3">
    <source>
        <dbReference type="ARBA" id="ARBA00022475"/>
    </source>
</evidence>
<evidence type="ECO:0000256" key="4">
    <source>
        <dbReference type="ARBA" id="ARBA00022692"/>
    </source>
</evidence>
<feature type="transmembrane region" description="Helical" evidence="7">
    <location>
        <begin position="100"/>
        <end position="121"/>
    </location>
</feature>
<evidence type="ECO:0000256" key="7">
    <source>
        <dbReference type="RuleBase" id="RU363032"/>
    </source>
</evidence>
<dbReference type="GO" id="GO:0055085">
    <property type="term" value="P:transmembrane transport"/>
    <property type="evidence" value="ECO:0007669"/>
    <property type="project" value="InterPro"/>
</dbReference>
<feature type="transmembrane region" description="Helical" evidence="7">
    <location>
        <begin position="243"/>
        <end position="269"/>
    </location>
</feature>
<protein>
    <submittedName>
        <fullName evidence="9">ABC transporter permease</fullName>
    </submittedName>
</protein>
<keyword evidence="6 7" id="KW-0472">Membrane</keyword>
<evidence type="ECO:0000256" key="1">
    <source>
        <dbReference type="ARBA" id="ARBA00004651"/>
    </source>
</evidence>
<dbReference type="Pfam" id="PF00528">
    <property type="entry name" value="BPD_transp_1"/>
    <property type="match status" value="1"/>
</dbReference>
<comment type="caution">
    <text evidence="9">The sequence shown here is derived from an EMBL/GenBank/DDBJ whole genome shotgun (WGS) entry which is preliminary data.</text>
</comment>
<dbReference type="EMBL" id="QMIE01000008">
    <property type="protein sequence ID" value="TVM17174.1"/>
    <property type="molecule type" value="Genomic_DNA"/>
</dbReference>
<feature type="transmembrane region" description="Helical" evidence="7">
    <location>
        <begin position="12"/>
        <end position="30"/>
    </location>
</feature>
<feature type="transmembrane region" description="Helical" evidence="7">
    <location>
        <begin position="185"/>
        <end position="205"/>
    </location>
</feature>
<dbReference type="InterPro" id="IPR000515">
    <property type="entry name" value="MetI-like"/>
</dbReference>
<dbReference type="AlphaFoldDB" id="A0A7M3MEE2"/>
<comment type="similarity">
    <text evidence="7">Belongs to the binding-protein-dependent transport system permease family.</text>
</comment>
<gene>
    <name evidence="9" type="ORF">DPQ33_10305</name>
</gene>
<evidence type="ECO:0000313" key="10">
    <source>
        <dbReference type="Proteomes" id="UP000448292"/>
    </source>
</evidence>
<comment type="subcellular location">
    <subcellularLocation>
        <location evidence="1 7">Cell membrane</location>
        <topology evidence="1 7">Multi-pass membrane protein</topology>
    </subcellularLocation>
</comment>
<feature type="transmembrane region" description="Helical" evidence="7">
    <location>
        <begin position="289"/>
        <end position="315"/>
    </location>
</feature>
<keyword evidence="2 7" id="KW-0813">Transport</keyword>
<dbReference type="OrthoDB" id="9778910at2"/>
<evidence type="ECO:0000256" key="6">
    <source>
        <dbReference type="ARBA" id="ARBA00023136"/>
    </source>
</evidence>
<evidence type="ECO:0000313" key="9">
    <source>
        <dbReference type="EMBL" id="TVM17174.1"/>
    </source>
</evidence>
<dbReference type="InterPro" id="IPR045621">
    <property type="entry name" value="BPD_transp_1_N"/>
</dbReference>
<keyword evidence="4 7" id="KW-0812">Transmembrane</keyword>
<dbReference type="Pfam" id="PF19300">
    <property type="entry name" value="BPD_transp_1_N"/>
    <property type="match status" value="1"/>
</dbReference>